<keyword evidence="3" id="KW-1185">Reference proteome</keyword>
<feature type="compositionally biased region" description="Low complexity" evidence="1">
    <location>
        <begin position="53"/>
        <end position="87"/>
    </location>
</feature>
<evidence type="ECO:0000313" key="3">
    <source>
        <dbReference type="Proteomes" id="UP000784294"/>
    </source>
</evidence>
<evidence type="ECO:0000256" key="1">
    <source>
        <dbReference type="SAM" id="MobiDB-lite"/>
    </source>
</evidence>
<comment type="caution">
    <text evidence="2">The sequence shown here is derived from an EMBL/GenBank/DDBJ whole genome shotgun (WGS) entry which is preliminary data.</text>
</comment>
<accession>A0A3S5FFZ9</accession>
<organism evidence="2 3">
    <name type="scientific">Protopolystoma xenopodis</name>
    <dbReference type="NCBI Taxonomy" id="117903"/>
    <lineage>
        <taxon>Eukaryota</taxon>
        <taxon>Metazoa</taxon>
        <taxon>Spiralia</taxon>
        <taxon>Lophotrochozoa</taxon>
        <taxon>Platyhelminthes</taxon>
        <taxon>Monogenea</taxon>
        <taxon>Polyopisthocotylea</taxon>
        <taxon>Polystomatidea</taxon>
        <taxon>Polystomatidae</taxon>
        <taxon>Protopolystoma</taxon>
    </lineage>
</organism>
<evidence type="ECO:0000313" key="2">
    <source>
        <dbReference type="EMBL" id="VEL35026.1"/>
    </source>
</evidence>
<name>A0A3S5FFZ9_9PLAT</name>
<dbReference type="AlphaFoldDB" id="A0A3S5FFZ9"/>
<feature type="compositionally biased region" description="Pro residues" evidence="1">
    <location>
        <begin position="22"/>
        <end position="46"/>
    </location>
</feature>
<protein>
    <submittedName>
        <fullName evidence="2">Uncharacterized protein</fullName>
    </submittedName>
</protein>
<gene>
    <name evidence="2" type="ORF">PXEA_LOCUS28466</name>
</gene>
<reference evidence="2" key="1">
    <citation type="submission" date="2018-11" db="EMBL/GenBank/DDBJ databases">
        <authorList>
            <consortium name="Pathogen Informatics"/>
        </authorList>
    </citation>
    <scope>NUCLEOTIDE SEQUENCE</scope>
</reference>
<feature type="region of interest" description="Disordered" evidence="1">
    <location>
        <begin position="16"/>
        <end position="105"/>
    </location>
</feature>
<dbReference type="Proteomes" id="UP000784294">
    <property type="component" value="Unassembled WGS sequence"/>
</dbReference>
<sequence>MASTFSTNSVFLSACCDSKQPEPLPPPSHPTHPPSIPHNLPSPPLSPHTNVCSIHGSLSSSSRSSVTQSSLSPPHYLTTTSTHSLSHQRQNPSRQQDGHQAHHQHSYLNHIHQQQHPLLPQSVDLQEFSSDQSFGTFSGADHQSVWSHHRPFVSHVPYSIQHNTCTAPFRSEQSTSGSHLHFEPDLPGISTSNFSSASSFPQLAATTTLTDVDNGRAPSQPTIITLPAVSMTSQLSIQPSTPSQHMQHHLDHSTPDCHVSRLEASNYSHISSECTDGAKRSETMYPLAPDREEFDHLQHRHQPNYQNVSPFGHHQQRHQHEQLITNRQSYLQEQQIKHPLQHQKLLGEFQQVIIREYESVYQAPIFSGQADEHKMAGKDVYEIKGVVVVRQHRITNSRKGIKFNEGKFEMHYTECDYRKSYTGYSKR</sequence>
<proteinExistence type="predicted"/>
<dbReference type="EMBL" id="CAAALY010248901">
    <property type="protein sequence ID" value="VEL35026.1"/>
    <property type="molecule type" value="Genomic_DNA"/>
</dbReference>